<sequence length="102" mass="11013">MTVTNQATLTDNLEAVLYARELIERNQSVLVLAEDVAPFAMLVNEYGDLVHTVEIGEGADAERAAIILYAHEATDAVDAIIVIDRAAPQSTRQHQSGTPVPN</sequence>
<dbReference type="Proteomes" id="UP000431744">
    <property type="component" value="Unassembled WGS sequence"/>
</dbReference>
<dbReference type="EMBL" id="WBJY01000004">
    <property type="protein sequence ID" value="KAB1646816.1"/>
    <property type="molecule type" value="Genomic_DNA"/>
</dbReference>
<protein>
    <submittedName>
        <fullName evidence="1">Uncharacterized protein</fullName>
    </submittedName>
</protein>
<name>A0A6H9WJC6_9MICO</name>
<proteinExistence type="predicted"/>
<evidence type="ECO:0000313" key="1">
    <source>
        <dbReference type="EMBL" id="KAB1646816.1"/>
    </source>
</evidence>
<accession>A0A6H9WJC6</accession>
<keyword evidence="2" id="KW-1185">Reference proteome</keyword>
<evidence type="ECO:0000313" key="2">
    <source>
        <dbReference type="Proteomes" id="UP000431744"/>
    </source>
</evidence>
<dbReference type="OrthoDB" id="10013896at2"/>
<dbReference type="AlphaFoldDB" id="A0A6H9WJC6"/>
<comment type="caution">
    <text evidence="1">The sequence shown here is derived from an EMBL/GenBank/DDBJ whole genome shotgun (WGS) entry which is preliminary data.</text>
</comment>
<reference evidence="1 2" key="1">
    <citation type="submission" date="2019-09" db="EMBL/GenBank/DDBJ databases">
        <title>Phylogeny of genus Pseudoclavibacter and closely related genus.</title>
        <authorList>
            <person name="Li Y."/>
        </authorList>
    </citation>
    <scope>NUCLEOTIDE SEQUENCE [LARGE SCALE GENOMIC DNA]</scope>
    <source>
        <strain evidence="1 2">EGI 60007</strain>
    </source>
</reference>
<dbReference type="RefSeq" id="WP_158029982.1">
    <property type="nucleotide sequence ID" value="NZ_BMHG01000002.1"/>
</dbReference>
<gene>
    <name evidence="1" type="ORF">F8O04_13865</name>
</gene>
<organism evidence="1 2">
    <name type="scientific">Pseudoclavibacter endophyticus</name>
    <dbReference type="NCBI Taxonomy" id="1778590"/>
    <lineage>
        <taxon>Bacteria</taxon>
        <taxon>Bacillati</taxon>
        <taxon>Actinomycetota</taxon>
        <taxon>Actinomycetes</taxon>
        <taxon>Micrococcales</taxon>
        <taxon>Microbacteriaceae</taxon>
        <taxon>Pseudoclavibacter</taxon>
    </lineage>
</organism>